<proteinExistence type="predicted"/>
<gene>
    <name evidence="1" type="ORF">NLX89_22040</name>
</gene>
<comment type="caution">
    <text evidence="1">The sequence shown here is derived from an EMBL/GenBank/DDBJ whole genome shotgun (WGS) entry which is preliminary data.</text>
</comment>
<protein>
    <submittedName>
        <fullName evidence="1">Uncharacterized protein</fullName>
    </submittedName>
</protein>
<dbReference type="EMBL" id="JANAVW010000004">
    <property type="protein sequence ID" value="MDT0135981.1"/>
    <property type="molecule type" value="Genomic_DNA"/>
</dbReference>
<dbReference type="RefSeq" id="WP_140172782.1">
    <property type="nucleotide sequence ID" value="NZ_CP145914.1"/>
</dbReference>
<organism evidence="1 2">
    <name type="scientific">Providencia huaxiensis</name>
    <dbReference type="NCBI Taxonomy" id="2027290"/>
    <lineage>
        <taxon>Bacteria</taxon>
        <taxon>Pseudomonadati</taxon>
        <taxon>Pseudomonadota</taxon>
        <taxon>Gammaproteobacteria</taxon>
        <taxon>Enterobacterales</taxon>
        <taxon>Morganellaceae</taxon>
        <taxon>Providencia</taxon>
    </lineage>
</organism>
<evidence type="ECO:0000313" key="1">
    <source>
        <dbReference type="EMBL" id="MDT0135981.1"/>
    </source>
</evidence>
<evidence type="ECO:0000313" key="2">
    <source>
        <dbReference type="Proteomes" id="UP001252207"/>
    </source>
</evidence>
<dbReference type="GeneID" id="89492148"/>
<accession>A0ABU2J3T3</accession>
<dbReference type="Proteomes" id="UP001252207">
    <property type="component" value="Unassembled WGS sequence"/>
</dbReference>
<sequence length="294" mass="32444">MISSEISKEVLGRLTSLGFQRSDKPSSYSMANSFKKALVSSIVDIDVQVINSSRLEVTMPKSDYLNAILTDFHFGKVRVENQIKHLTEQVNGDLQAAWCVVTTYYACYFMCNEISRIAGKFITNLTEEDQTRLLSAAQAGTSSMFNIDGPSSFAVMASQGNNFNEIKLDIIKTGARPHQVAWTNVSSLINPIKVSDKHNTACQLLKDIVSSSNDRWALPSAIRNEWNYSAPSLYGDSGTDIGKNFLSLMKQGSSVKWASKIGIQPHENNRVAALAYVYDCLSGAYQLIDGRLNS</sequence>
<name>A0ABU2J3T3_9GAMM</name>
<keyword evidence="2" id="KW-1185">Reference proteome</keyword>
<reference evidence="1 2" key="1">
    <citation type="submission" date="2022-06" db="EMBL/GenBank/DDBJ databases">
        <title>Chromosome and plasmid sequencings of Enterobacteriales species co-exiting double carbapenemases.</title>
        <authorList>
            <person name="Fu Y."/>
        </authorList>
    </citation>
    <scope>NUCLEOTIDE SEQUENCE [LARGE SCALE GENOMIC DNA]</scope>
    <source>
        <strain evidence="1 2">21030615019</strain>
    </source>
</reference>